<organism evidence="1 2">
    <name type="scientific">Mesorhizobium plurifarium</name>
    <dbReference type="NCBI Taxonomy" id="69974"/>
    <lineage>
        <taxon>Bacteria</taxon>
        <taxon>Pseudomonadati</taxon>
        <taxon>Pseudomonadota</taxon>
        <taxon>Alphaproteobacteria</taxon>
        <taxon>Hyphomicrobiales</taxon>
        <taxon>Phyllobacteriaceae</taxon>
        <taxon>Mesorhizobium</taxon>
    </lineage>
</organism>
<proteinExistence type="predicted"/>
<evidence type="ECO:0000313" key="2">
    <source>
        <dbReference type="Proteomes" id="UP000045285"/>
    </source>
</evidence>
<name>A0A090EAE0_MESPL</name>
<reference evidence="2" key="1">
    <citation type="submission" date="2014-08" db="EMBL/GenBank/DDBJ databases">
        <authorList>
            <person name="Moulin L."/>
        </authorList>
    </citation>
    <scope>NUCLEOTIDE SEQUENCE [LARGE SCALE GENOMIC DNA]</scope>
</reference>
<gene>
    <name evidence="1" type="ORF">MPL3356_60629</name>
</gene>
<accession>A0A090EAE0</accession>
<dbReference type="Proteomes" id="UP000045285">
    <property type="component" value="Unassembled WGS sequence"/>
</dbReference>
<sequence>MPITNQQRRVLKQMLEKEREGIERGHRQHGVEVPEQIVKAIIAENFVRASLEVVVEELIPFNLRFIGELAIRISSLVISAAPIEKQEELIAIVGQSLKAAHFPRVADGQVIRTKWETAGRMQPNVATGNEVN</sequence>
<dbReference type="EMBL" id="CCMZ01000056">
    <property type="protein sequence ID" value="CDX26944.1"/>
    <property type="molecule type" value="Genomic_DNA"/>
</dbReference>
<dbReference type="AlphaFoldDB" id="A0A090EAE0"/>
<evidence type="ECO:0000313" key="1">
    <source>
        <dbReference type="EMBL" id="CDX26944.1"/>
    </source>
</evidence>
<keyword evidence="2" id="KW-1185">Reference proteome</keyword>
<protein>
    <submittedName>
        <fullName evidence="1">Uncharacterized protein</fullName>
    </submittedName>
</protein>